<evidence type="ECO:0000256" key="1">
    <source>
        <dbReference type="SAM" id="MobiDB-lite"/>
    </source>
</evidence>
<dbReference type="Proteomes" id="UP001161247">
    <property type="component" value="Chromosome 8"/>
</dbReference>
<proteinExistence type="predicted"/>
<organism evidence="2 3">
    <name type="scientific">Oldenlandia corymbosa var. corymbosa</name>
    <dbReference type="NCBI Taxonomy" id="529605"/>
    <lineage>
        <taxon>Eukaryota</taxon>
        <taxon>Viridiplantae</taxon>
        <taxon>Streptophyta</taxon>
        <taxon>Embryophyta</taxon>
        <taxon>Tracheophyta</taxon>
        <taxon>Spermatophyta</taxon>
        <taxon>Magnoliopsida</taxon>
        <taxon>eudicotyledons</taxon>
        <taxon>Gunneridae</taxon>
        <taxon>Pentapetalae</taxon>
        <taxon>asterids</taxon>
        <taxon>lamiids</taxon>
        <taxon>Gentianales</taxon>
        <taxon>Rubiaceae</taxon>
        <taxon>Rubioideae</taxon>
        <taxon>Spermacoceae</taxon>
        <taxon>Hedyotis-Oldenlandia complex</taxon>
        <taxon>Oldenlandia</taxon>
    </lineage>
</organism>
<feature type="region of interest" description="Disordered" evidence="1">
    <location>
        <begin position="1"/>
        <end position="21"/>
    </location>
</feature>
<name>A0AAV1E5W7_OLDCO</name>
<protein>
    <submittedName>
        <fullName evidence="2">OLC1v1015567C1</fullName>
    </submittedName>
</protein>
<evidence type="ECO:0000313" key="2">
    <source>
        <dbReference type="EMBL" id="CAI9114772.1"/>
    </source>
</evidence>
<feature type="region of interest" description="Disordered" evidence="1">
    <location>
        <begin position="116"/>
        <end position="138"/>
    </location>
</feature>
<dbReference type="Pfam" id="PF05097">
    <property type="entry name" value="DUF688"/>
    <property type="match status" value="1"/>
</dbReference>
<dbReference type="InterPro" id="IPR007789">
    <property type="entry name" value="DUF688"/>
</dbReference>
<feature type="compositionally biased region" description="Basic and acidic residues" evidence="1">
    <location>
        <begin position="126"/>
        <end position="136"/>
    </location>
</feature>
<feature type="region of interest" description="Disordered" evidence="1">
    <location>
        <begin position="54"/>
        <end position="92"/>
    </location>
</feature>
<dbReference type="PANTHER" id="PTHR33696">
    <property type="entry name" value="T22J18.15-RELATED"/>
    <property type="match status" value="1"/>
</dbReference>
<feature type="compositionally biased region" description="Basic residues" evidence="1">
    <location>
        <begin position="12"/>
        <end position="21"/>
    </location>
</feature>
<reference evidence="2" key="1">
    <citation type="submission" date="2023-03" db="EMBL/GenBank/DDBJ databases">
        <authorList>
            <person name="Julca I."/>
        </authorList>
    </citation>
    <scope>NUCLEOTIDE SEQUENCE</scope>
</reference>
<sequence length="275" mass="30202">MASGSGGPAATHKSRRHHHHHRIEPIPAYDDHHHHHHGGAASADTTAFSAPLIFRPKSTPRRNNNNPSLSSSSSFSSLNSSSSSNGSLSLSSLTLPDDSPFSTPARTPLSRFSGVPFSWEQIPGKPKNEEATKKQDSAQSSLLLLPLPPANNNNNSSSFRKNSNKEIAMIDNLVSNISPRKSSYDPNESFRKDPFFAAFVECSKDDVHLHRKYWNGSLSSPSTKMVPAKSNLIGRFGFINMYSSCKMSCGVAESMVLVPRRRSSRAYNLINRRSI</sequence>
<dbReference type="AlphaFoldDB" id="A0AAV1E5W7"/>
<gene>
    <name evidence="2" type="ORF">OLC1_LOCUS21421</name>
</gene>
<keyword evidence="3" id="KW-1185">Reference proteome</keyword>
<dbReference type="EMBL" id="OX459125">
    <property type="protein sequence ID" value="CAI9114772.1"/>
    <property type="molecule type" value="Genomic_DNA"/>
</dbReference>
<dbReference type="PANTHER" id="PTHR33696:SF1">
    <property type="entry name" value="T22J18.15"/>
    <property type="match status" value="1"/>
</dbReference>
<evidence type="ECO:0000313" key="3">
    <source>
        <dbReference type="Proteomes" id="UP001161247"/>
    </source>
</evidence>
<feature type="compositionally biased region" description="Low complexity" evidence="1">
    <location>
        <begin position="61"/>
        <end position="92"/>
    </location>
</feature>
<accession>A0AAV1E5W7</accession>